<dbReference type="EMBL" id="CP121671">
    <property type="protein sequence ID" value="WFT76062.1"/>
    <property type="molecule type" value="Genomic_DNA"/>
</dbReference>
<keyword evidence="3" id="KW-1185">Reference proteome</keyword>
<protein>
    <recommendedName>
        <fullName evidence="4">YfzA-like protein</fullName>
    </recommendedName>
</protein>
<keyword evidence="1" id="KW-1133">Transmembrane helix</keyword>
<dbReference type="RefSeq" id="WP_283078020.1">
    <property type="nucleotide sequence ID" value="NZ_CP121671.1"/>
</dbReference>
<sequence length="99" mass="11599">MKRILSFLLLLFILNYSFLFLQDNVQYFVQGDVQESITLESTFPSVDNTGNDLSISVIMLFTLAIILITNFLNRLVPFIRRLFFLNPVFYQSNFVIHLL</sequence>
<organism evidence="2 3">
    <name type="scientific">Halobacillus naozhouensis</name>
    <dbReference type="NCBI Taxonomy" id="554880"/>
    <lineage>
        <taxon>Bacteria</taxon>
        <taxon>Bacillati</taxon>
        <taxon>Bacillota</taxon>
        <taxon>Bacilli</taxon>
        <taxon>Bacillales</taxon>
        <taxon>Bacillaceae</taxon>
        <taxon>Halobacillus</taxon>
    </lineage>
</organism>
<accession>A0ABY8J3A1</accession>
<evidence type="ECO:0000313" key="2">
    <source>
        <dbReference type="EMBL" id="WFT76062.1"/>
    </source>
</evidence>
<proteinExistence type="predicted"/>
<evidence type="ECO:0008006" key="4">
    <source>
        <dbReference type="Google" id="ProtNLM"/>
    </source>
</evidence>
<evidence type="ECO:0000313" key="3">
    <source>
        <dbReference type="Proteomes" id="UP001221597"/>
    </source>
</evidence>
<keyword evidence="1" id="KW-0812">Transmembrane</keyword>
<dbReference type="Proteomes" id="UP001221597">
    <property type="component" value="Chromosome"/>
</dbReference>
<reference evidence="2 3" key="1">
    <citation type="submission" date="2023-04" db="EMBL/GenBank/DDBJ databases">
        <title>Genome sequence of Halobacillus naozhouensis KACC 21980.</title>
        <authorList>
            <person name="Kim S."/>
            <person name="Heo J."/>
            <person name="Kwon S.-W."/>
        </authorList>
    </citation>
    <scope>NUCLEOTIDE SEQUENCE [LARGE SCALE GENOMIC DNA]</scope>
    <source>
        <strain evidence="2 3">KCTC 13234</strain>
    </source>
</reference>
<feature type="transmembrane region" description="Helical" evidence="1">
    <location>
        <begin position="53"/>
        <end position="72"/>
    </location>
</feature>
<keyword evidence="1" id="KW-0472">Membrane</keyword>
<name>A0ABY8J3A1_9BACI</name>
<evidence type="ECO:0000256" key="1">
    <source>
        <dbReference type="SAM" id="Phobius"/>
    </source>
</evidence>
<gene>
    <name evidence="2" type="ORF">P9989_06780</name>
</gene>